<evidence type="ECO:0000313" key="6">
    <source>
        <dbReference type="Proteomes" id="UP000184085"/>
    </source>
</evidence>
<dbReference type="PRINTS" id="PR00598">
    <property type="entry name" value="HTHMARR"/>
</dbReference>
<dbReference type="InterPro" id="IPR036390">
    <property type="entry name" value="WH_DNA-bd_sf"/>
</dbReference>
<evidence type="ECO:0000256" key="1">
    <source>
        <dbReference type="ARBA" id="ARBA00023015"/>
    </source>
</evidence>
<dbReference type="SUPFAM" id="SSF46785">
    <property type="entry name" value="Winged helix' DNA-binding domain"/>
    <property type="match status" value="1"/>
</dbReference>
<dbReference type="InterPro" id="IPR036388">
    <property type="entry name" value="WH-like_DNA-bd_sf"/>
</dbReference>
<dbReference type="GO" id="GO:0003677">
    <property type="term" value="F:DNA binding"/>
    <property type="evidence" value="ECO:0007669"/>
    <property type="project" value="UniProtKB-KW"/>
</dbReference>
<accession>A0A1M4MVG7</accession>
<protein>
    <recommendedName>
        <fullName evidence="4">HTH marR-type domain-containing protein</fullName>
    </recommendedName>
</protein>
<sequence length="167" mass="19002">MTEPPTPLENEAQPFTVAGLRMDVLEGAFSWYIRAIDAVVSRDLDQRTAHLDVAKGKGKITALLLVDGHPGIRPSQIAEVLMRDRPATGRIIDHLVKAGDIRRESDAEDQRAQALYITDKGSALAQEVRDIIREQQDDFFDFIPPEDRDEFMRMLQRAYINMRNKLK</sequence>
<reference evidence="6" key="1">
    <citation type="submission" date="2016-09" db="EMBL/GenBank/DDBJ databases">
        <authorList>
            <person name="Wibberg D."/>
        </authorList>
    </citation>
    <scope>NUCLEOTIDE SEQUENCE [LARGE SCALE GENOMIC DNA]</scope>
</reference>
<evidence type="ECO:0000313" key="5">
    <source>
        <dbReference type="EMBL" id="SCM66349.1"/>
    </source>
</evidence>
<dbReference type="Gene3D" id="1.10.10.10">
    <property type="entry name" value="Winged helix-like DNA-binding domain superfamily/Winged helix DNA-binding domain"/>
    <property type="match status" value="1"/>
</dbReference>
<name>A0A1M4MVG7_9RHOB</name>
<dbReference type="Proteomes" id="UP000184085">
    <property type="component" value="Unassembled WGS sequence"/>
</dbReference>
<keyword evidence="3" id="KW-0804">Transcription</keyword>
<feature type="domain" description="HTH marR-type" evidence="4">
    <location>
        <begin position="22"/>
        <end position="160"/>
    </location>
</feature>
<dbReference type="PANTHER" id="PTHR42756">
    <property type="entry name" value="TRANSCRIPTIONAL REGULATOR, MARR"/>
    <property type="match status" value="1"/>
</dbReference>
<evidence type="ECO:0000256" key="2">
    <source>
        <dbReference type="ARBA" id="ARBA00023125"/>
    </source>
</evidence>
<dbReference type="RefSeq" id="WP_072703615.1">
    <property type="nucleotide sequence ID" value="NZ_FMJB01000019.1"/>
</dbReference>
<dbReference type="Pfam" id="PF01047">
    <property type="entry name" value="MarR"/>
    <property type="match status" value="1"/>
</dbReference>
<evidence type="ECO:0000256" key="3">
    <source>
        <dbReference type="ARBA" id="ARBA00023163"/>
    </source>
</evidence>
<dbReference type="PROSITE" id="PS50995">
    <property type="entry name" value="HTH_MARR_2"/>
    <property type="match status" value="1"/>
</dbReference>
<evidence type="ECO:0000259" key="4">
    <source>
        <dbReference type="PROSITE" id="PS50995"/>
    </source>
</evidence>
<proteinExistence type="predicted"/>
<gene>
    <name evidence="5" type="ORF">KARMA_0523</name>
</gene>
<dbReference type="EMBL" id="FMJB01000019">
    <property type="protein sequence ID" value="SCM66349.1"/>
    <property type="molecule type" value="Genomic_DNA"/>
</dbReference>
<dbReference type="SMART" id="SM00347">
    <property type="entry name" value="HTH_MARR"/>
    <property type="match status" value="1"/>
</dbReference>
<dbReference type="AlphaFoldDB" id="A0A1M4MVG7"/>
<dbReference type="GO" id="GO:0003700">
    <property type="term" value="F:DNA-binding transcription factor activity"/>
    <property type="evidence" value="ECO:0007669"/>
    <property type="project" value="InterPro"/>
</dbReference>
<keyword evidence="6" id="KW-1185">Reference proteome</keyword>
<dbReference type="PANTHER" id="PTHR42756:SF1">
    <property type="entry name" value="TRANSCRIPTIONAL REPRESSOR OF EMRAB OPERON"/>
    <property type="match status" value="1"/>
</dbReference>
<organism evidence="5 6">
    <name type="scientific">Donghicola eburneus</name>
    <dbReference type="NCBI Taxonomy" id="393278"/>
    <lineage>
        <taxon>Bacteria</taxon>
        <taxon>Pseudomonadati</taxon>
        <taxon>Pseudomonadota</taxon>
        <taxon>Alphaproteobacteria</taxon>
        <taxon>Rhodobacterales</taxon>
        <taxon>Roseobacteraceae</taxon>
        <taxon>Donghicola</taxon>
    </lineage>
</organism>
<keyword evidence="2" id="KW-0238">DNA-binding</keyword>
<dbReference type="InterPro" id="IPR000835">
    <property type="entry name" value="HTH_MarR-typ"/>
</dbReference>
<keyword evidence="1" id="KW-0805">Transcription regulation</keyword>